<reference evidence="1" key="1">
    <citation type="submission" date="2023-04" db="EMBL/GenBank/DDBJ databases">
        <title>A chromosome-level genome assembly of the parasitoid wasp Eretmocerus hayati.</title>
        <authorList>
            <person name="Zhong Y."/>
            <person name="Liu S."/>
            <person name="Liu Y."/>
        </authorList>
    </citation>
    <scope>NUCLEOTIDE SEQUENCE</scope>
    <source>
        <strain evidence="1">ZJU_SS_LIU_2023</strain>
    </source>
</reference>
<name>A0ACC2NDL6_9HYME</name>
<sequence length="120" mass="13073">MRRRSRSTIPGSPVHHDGRGSGYSGDQLTMNQSQPNEGVRDRNSVANGCEDYEEYLAAQGPSMCDNTLNHTSGDDNCHSLDVSLGAALNFGENSEKKYVSVISHMELPPLSVNVSNYKTL</sequence>
<dbReference type="Proteomes" id="UP001239111">
    <property type="component" value="Chromosome 3"/>
</dbReference>
<accession>A0ACC2NDL6</accession>
<comment type="caution">
    <text evidence="1">The sequence shown here is derived from an EMBL/GenBank/DDBJ whole genome shotgun (WGS) entry which is preliminary data.</text>
</comment>
<dbReference type="EMBL" id="CM056743">
    <property type="protein sequence ID" value="KAJ8669245.1"/>
    <property type="molecule type" value="Genomic_DNA"/>
</dbReference>
<protein>
    <submittedName>
        <fullName evidence="1">Uncharacterized protein</fullName>
    </submittedName>
</protein>
<evidence type="ECO:0000313" key="2">
    <source>
        <dbReference type="Proteomes" id="UP001239111"/>
    </source>
</evidence>
<evidence type="ECO:0000313" key="1">
    <source>
        <dbReference type="EMBL" id="KAJ8669245.1"/>
    </source>
</evidence>
<proteinExistence type="predicted"/>
<gene>
    <name evidence="1" type="ORF">QAD02_000504</name>
</gene>
<organism evidence="1 2">
    <name type="scientific">Eretmocerus hayati</name>
    <dbReference type="NCBI Taxonomy" id="131215"/>
    <lineage>
        <taxon>Eukaryota</taxon>
        <taxon>Metazoa</taxon>
        <taxon>Ecdysozoa</taxon>
        <taxon>Arthropoda</taxon>
        <taxon>Hexapoda</taxon>
        <taxon>Insecta</taxon>
        <taxon>Pterygota</taxon>
        <taxon>Neoptera</taxon>
        <taxon>Endopterygota</taxon>
        <taxon>Hymenoptera</taxon>
        <taxon>Apocrita</taxon>
        <taxon>Proctotrupomorpha</taxon>
        <taxon>Chalcidoidea</taxon>
        <taxon>Aphelinidae</taxon>
        <taxon>Aphelininae</taxon>
        <taxon>Eretmocerus</taxon>
    </lineage>
</organism>
<keyword evidence="2" id="KW-1185">Reference proteome</keyword>